<gene>
    <name evidence="3" type="primary">LOC108860135</name>
</gene>
<evidence type="ECO:0000313" key="3">
    <source>
        <dbReference type="RefSeq" id="XP_018489542.1"/>
    </source>
</evidence>
<accession>A0A6J0NXL9</accession>
<dbReference type="GeneID" id="108860135"/>
<feature type="region of interest" description="Disordered" evidence="1">
    <location>
        <begin position="20"/>
        <end position="117"/>
    </location>
</feature>
<keyword evidence="2" id="KW-1185">Reference proteome</keyword>
<evidence type="ECO:0000313" key="2">
    <source>
        <dbReference type="Proteomes" id="UP000504610"/>
    </source>
</evidence>
<protein>
    <submittedName>
        <fullName evidence="3">Histone chaperone ASF1</fullName>
    </submittedName>
</protein>
<feature type="compositionally biased region" description="Acidic residues" evidence="1">
    <location>
        <begin position="61"/>
        <end position="73"/>
    </location>
</feature>
<sequence length="131" mass="15054">MNTKNSVLVDVSSFLLFEASADSETHEDQGGHEGDDDKDYGNDAESTSQVRNGSTGFNSMEMDEEEEKEEELDTGEKEEHDEEEVNSYGRWPESREDESRRVASSSTRNDERLMRRKIENDRMFWEACLAS</sequence>
<reference evidence="3" key="2">
    <citation type="submission" date="2025-08" db="UniProtKB">
        <authorList>
            <consortium name="RefSeq"/>
        </authorList>
    </citation>
    <scope>IDENTIFICATION</scope>
    <source>
        <tissue evidence="3">Leaf</tissue>
    </source>
</reference>
<organism evidence="2 3">
    <name type="scientific">Raphanus sativus</name>
    <name type="common">Radish</name>
    <name type="synonym">Raphanus raphanistrum var. sativus</name>
    <dbReference type="NCBI Taxonomy" id="3726"/>
    <lineage>
        <taxon>Eukaryota</taxon>
        <taxon>Viridiplantae</taxon>
        <taxon>Streptophyta</taxon>
        <taxon>Embryophyta</taxon>
        <taxon>Tracheophyta</taxon>
        <taxon>Spermatophyta</taxon>
        <taxon>Magnoliopsida</taxon>
        <taxon>eudicotyledons</taxon>
        <taxon>Gunneridae</taxon>
        <taxon>Pentapetalae</taxon>
        <taxon>rosids</taxon>
        <taxon>malvids</taxon>
        <taxon>Brassicales</taxon>
        <taxon>Brassicaceae</taxon>
        <taxon>Brassiceae</taxon>
        <taxon>Raphanus</taxon>
    </lineage>
</organism>
<dbReference type="Proteomes" id="UP000504610">
    <property type="component" value="Chromosome 5"/>
</dbReference>
<dbReference type="AlphaFoldDB" id="A0A6J0NXL9"/>
<dbReference type="RefSeq" id="XP_018489542.1">
    <property type="nucleotide sequence ID" value="XM_018634040.2"/>
</dbReference>
<proteinExistence type="predicted"/>
<name>A0A6J0NXL9_RAPSA</name>
<dbReference type="PANTHER" id="PTHR35726:SF4">
    <property type="entry name" value="GLUTAMIC ACID-RICH PROTEIN-LIKE"/>
    <property type="match status" value="1"/>
</dbReference>
<dbReference type="KEGG" id="rsz:108860135"/>
<feature type="compositionally biased region" description="Basic and acidic residues" evidence="1">
    <location>
        <begin position="23"/>
        <end position="41"/>
    </location>
</feature>
<dbReference type="OrthoDB" id="1077311at2759"/>
<reference evidence="2" key="1">
    <citation type="journal article" date="2019" name="Database">
        <title>The radish genome database (RadishGD): an integrated information resource for radish genomics.</title>
        <authorList>
            <person name="Yu H.J."/>
            <person name="Baek S."/>
            <person name="Lee Y.J."/>
            <person name="Cho A."/>
            <person name="Mun J.H."/>
        </authorList>
    </citation>
    <scope>NUCLEOTIDE SEQUENCE [LARGE SCALE GENOMIC DNA]</scope>
    <source>
        <strain evidence="2">cv. WK10039</strain>
    </source>
</reference>
<dbReference type="PANTHER" id="PTHR35726">
    <property type="entry name" value="GLUTAMIC ACID-RICH PROTEIN-LIKE"/>
    <property type="match status" value="1"/>
</dbReference>
<feature type="compositionally biased region" description="Polar residues" evidence="1">
    <location>
        <begin position="44"/>
        <end position="58"/>
    </location>
</feature>
<feature type="compositionally biased region" description="Basic and acidic residues" evidence="1">
    <location>
        <begin position="92"/>
        <end position="101"/>
    </location>
</feature>
<evidence type="ECO:0000256" key="1">
    <source>
        <dbReference type="SAM" id="MobiDB-lite"/>
    </source>
</evidence>
<feature type="compositionally biased region" description="Basic and acidic residues" evidence="1">
    <location>
        <begin position="108"/>
        <end position="117"/>
    </location>
</feature>